<gene>
    <name evidence="4" type="ORF">IAA19_02645</name>
</gene>
<evidence type="ECO:0000259" key="3">
    <source>
        <dbReference type="Pfam" id="PF00535"/>
    </source>
</evidence>
<dbReference type="AlphaFoldDB" id="A0A9D2EYS2"/>
<name>A0A9D2EYS2_9ACTN</name>
<reference evidence="4" key="1">
    <citation type="journal article" date="2021" name="PeerJ">
        <title>Extensive microbial diversity within the chicken gut microbiome revealed by metagenomics and culture.</title>
        <authorList>
            <person name="Gilroy R."/>
            <person name="Ravi A."/>
            <person name="Getino M."/>
            <person name="Pursley I."/>
            <person name="Horton D.L."/>
            <person name="Alikhan N.F."/>
            <person name="Baker D."/>
            <person name="Gharbi K."/>
            <person name="Hall N."/>
            <person name="Watson M."/>
            <person name="Adriaenssens E.M."/>
            <person name="Foster-Nyarko E."/>
            <person name="Jarju S."/>
            <person name="Secka A."/>
            <person name="Antonio M."/>
            <person name="Oren A."/>
            <person name="Chaudhuri R.R."/>
            <person name="La Ragione R."/>
            <person name="Hildebrand F."/>
            <person name="Pallen M.J."/>
        </authorList>
    </citation>
    <scope>NUCLEOTIDE SEQUENCE</scope>
    <source>
        <strain evidence="4">ChiHjej12B11-14209</strain>
    </source>
</reference>
<proteinExistence type="predicted"/>
<organism evidence="4 5">
    <name type="scientific">Candidatus Olsenella pullistercoris</name>
    <dbReference type="NCBI Taxonomy" id="2838712"/>
    <lineage>
        <taxon>Bacteria</taxon>
        <taxon>Bacillati</taxon>
        <taxon>Actinomycetota</taxon>
        <taxon>Coriobacteriia</taxon>
        <taxon>Coriobacteriales</taxon>
        <taxon>Atopobiaceae</taxon>
        <taxon>Olsenella</taxon>
    </lineage>
</organism>
<evidence type="ECO:0000313" key="5">
    <source>
        <dbReference type="Proteomes" id="UP000824062"/>
    </source>
</evidence>
<comment type="caution">
    <text evidence="4">The sequence shown here is derived from an EMBL/GenBank/DDBJ whole genome shotgun (WGS) entry which is preliminary data.</text>
</comment>
<dbReference type="EMBL" id="DXBM01000026">
    <property type="protein sequence ID" value="HIZ45901.1"/>
    <property type="molecule type" value="Genomic_DNA"/>
</dbReference>
<feature type="domain" description="Glycosyltransferase 2-like" evidence="3">
    <location>
        <begin position="5"/>
        <end position="111"/>
    </location>
</feature>
<evidence type="ECO:0000256" key="1">
    <source>
        <dbReference type="ARBA" id="ARBA00022676"/>
    </source>
</evidence>
<dbReference type="Proteomes" id="UP000824062">
    <property type="component" value="Unassembled WGS sequence"/>
</dbReference>
<dbReference type="InterPro" id="IPR029044">
    <property type="entry name" value="Nucleotide-diphossugar_trans"/>
</dbReference>
<dbReference type="InterPro" id="IPR001173">
    <property type="entry name" value="Glyco_trans_2-like"/>
</dbReference>
<dbReference type="Gene3D" id="3.90.550.10">
    <property type="entry name" value="Spore Coat Polysaccharide Biosynthesis Protein SpsA, Chain A"/>
    <property type="match status" value="1"/>
</dbReference>
<accession>A0A9D2EYS2</accession>
<dbReference type="SUPFAM" id="SSF53448">
    <property type="entry name" value="Nucleotide-diphospho-sugar transferases"/>
    <property type="match status" value="1"/>
</dbReference>
<reference evidence="4" key="2">
    <citation type="submission" date="2021-04" db="EMBL/GenBank/DDBJ databases">
        <authorList>
            <person name="Gilroy R."/>
        </authorList>
    </citation>
    <scope>NUCLEOTIDE SEQUENCE</scope>
    <source>
        <strain evidence="4">ChiHjej12B11-14209</strain>
    </source>
</reference>
<dbReference type="CDD" id="cd00761">
    <property type="entry name" value="Glyco_tranf_GTA_type"/>
    <property type="match status" value="1"/>
</dbReference>
<dbReference type="PANTHER" id="PTHR22916:SF51">
    <property type="entry name" value="GLYCOSYLTRANSFERASE EPSH-RELATED"/>
    <property type="match status" value="1"/>
</dbReference>
<evidence type="ECO:0000256" key="2">
    <source>
        <dbReference type="ARBA" id="ARBA00022679"/>
    </source>
</evidence>
<keyword evidence="2" id="KW-0808">Transferase</keyword>
<dbReference type="GO" id="GO:0016757">
    <property type="term" value="F:glycosyltransferase activity"/>
    <property type="evidence" value="ECO:0007669"/>
    <property type="project" value="UniProtKB-KW"/>
</dbReference>
<dbReference type="Pfam" id="PF00535">
    <property type="entry name" value="Glycos_transf_2"/>
    <property type="match status" value="1"/>
</dbReference>
<keyword evidence="1" id="KW-0328">Glycosyltransferase</keyword>
<protein>
    <submittedName>
        <fullName evidence="4">Glycosyltransferase family 2 protein</fullName>
    </submittedName>
</protein>
<dbReference type="PANTHER" id="PTHR22916">
    <property type="entry name" value="GLYCOSYLTRANSFERASE"/>
    <property type="match status" value="1"/>
</dbReference>
<evidence type="ECO:0000313" key="4">
    <source>
        <dbReference type="EMBL" id="HIZ45901.1"/>
    </source>
</evidence>
<sequence>MPDVSVIVPAFNAEKTIERCLDSLLAQAADIEVIVIDDCSTDATLAMCERYARTAPNVRVIHNEKNVGQGLSRNVGIEVATGDYLAFVDADDYVAPFMYEDLLALARPAGEAQVDVVGCSICTPAPSVPGGFGRIRRLASVQSYDEEAIRREVLPEFLGAPPDRAPWPRAFPGSSCTYLFSARLIRERGVRFLSERQVYSEDLFFDYAALSRARSFAFTPTAYYFYSNRPGSTVHRYHDPRSKCELLAELAGNDPELMLRARHSIIYCARAAGTQLCEDPSFSWPEKARTLAAVCAQPVLTESLADYPMRTLNLPTRVYLALARRGLTSLALVLPWVKLRLSSGKRALLTVARLPRALLDRGKP</sequence>